<evidence type="ECO:0000313" key="2">
    <source>
        <dbReference type="EMBL" id="PPR00863.1"/>
    </source>
</evidence>
<dbReference type="STRING" id="181874.A0A409YCY7"/>
<dbReference type="InterPro" id="IPR036291">
    <property type="entry name" value="NAD(P)-bd_dom_sf"/>
</dbReference>
<gene>
    <name evidence="2" type="ORF">CVT24_000315</name>
</gene>
<dbReference type="Proteomes" id="UP000284842">
    <property type="component" value="Unassembled WGS sequence"/>
</dbReference>
<evidence type="ECO:0008006" key="4">
    <source>
        <dbReference type="Google" id="ProtNLM"/>
    </source>
</evidence>
<dbReference type="Pfam" id="PF00106">
    <property type="entry name" value="adh_short"/>
    <property type="match status" value="3"/>
</dbReference>
<dbReference type="GO" id="GO:0016491">
    <property type="term" value="F:oxidoreductase activity"/>
    <property type="evidence" value="ECO:0007669"/>
    <property type="project" value="UniProtKB-KW"/>
</dbReference>
<evidence type="ECO:0000313" key="3">
    <source>
        <dbReference type="Proteomes" id="UP000284842"/>
    </source>
</evidence>
<dbReference type="PANTHER" id="PTHR47534:SF3">
    <property type="entry name" value="ALCOHOL DEHYDROGENASE-LIKE C-TERMINAL DOMAIN-CONTAINING PROTEIN"/>
    <property type="match status" value="1"/>
</dbReference>
<dbReference type="SUPFAM" id="SSF51735">
    <property type="entry name" value="NAD(P)-binding Rossmann-fold domains"/>
    <property type="match status" value="3"/>
</dbReference>
<keyword evidence="1" id="KW-0560">Oxidoreductase</keyword>
<name>A0A409YCY7_9AGAR</name>
<protein>
    <recommendedName>
        <fullName evidence="4">Ketoreductase (KR) domain-containing protein</fullName>
    </recommendedName>
</protein>
<dbReference type="InterPro" id="IPR002347">
    <property type="entry name" value="SDR_fam"/>
</dbReference>
<evidence type="ECO:0000256" key="1">
    <source>
        <dbReference type="ARBA" id="ARBA00023002"/>
    </source>
</evidence>
<dbReference type="EMBL" id="NHTK01001288">
    <property type="protein sequence ID" value="PPR00863.1"/>
    <property type="molecule type" value="Genomic_DNA"/>
</dbReference>
<proteinExistence type="predicted"/>
<dbReference type="InParanoid" id="A0A409YCY7"/>
<reference evidence="2 3" key="1">
    <citation type="journal article" date="2018" name="Evol. Lett.">
        <title>Horizontal gene cluster transfer increased hallucinogenic mushroom diversity.</title>
        <authorList>
            <person name="Reynolds H.T."/>
            <person name="Vijayakumar V."/>
            <person name="Gluck-Thaler E."/>
            <person name="Korotkin H.B."/>
            <person name="Matheny P.B."/>
            <person name="Slot J.C."/>
        </authorList>
    </citation>
    <scope>NUCLEOTIDE SEQUENCE [LARGE SCALE GENOMIC DNA]</scope>
    <source>
        <strain evidence="2 3">2629</strain>
    </source>
</reference>
<dbReference type="Gene3D" id="3.40.50.720">
    <property type="entry name" value="NAD(P)-binding Rossmann-like Domain"/>
    <property type="match status" value="3"/>
</dbReference>
<dbReference type="OrthoDB" id="2898509at2759"/>
<dbReference type="AlphaFoldDB" id="A0A409YCY7"/>
<comment type="caution">
    <text evidence="2">The sequence shown here is derived from an EMBL/GenBank/DDBJ whole genome shotgun (WGS) entry which is preliminary data.</text>
</comment>
<sequence length="971" mass="104929">MFWSSLPSIRAFNSTAASQAKVPPTAVFVGGTSGIGEGMAITFGEDTKGNANIIIVGRNRQAAEKILAGLPLPQSSSSTPVREFVECDVTSMKNVQQAAEQILKKHNKINYLILSPGFMTMQGYTPTSEGIDRKLAVHYYGRWKFIHDLLPALNKAKEAGEEGKVLSVLGAGYGGSVDPDDFGLQKPGAYSTSAAGLVAPTLNDLMMQKFASLNPSLTFIQSSPGGVRTSILASSPSRFLRCMDVLTPVFSPLLTKPRDCGAYMWHGIYKTAATPGAWRIGSSGQDLKNYRIFGDEVQREKLWEHTTKVVSEANSTVDVQQQHSSEPSKSKMFWSSLPPIRAFNSTAASQARVPPTAVFVGGTAGIGEGLAITFGEDTKGNANIIIVGRNKQAAERILADIPLPQSSSNTVVREFVECDVTSMKNVQKAAKQILEKHNKINYLVLSPGFMTMQGYTPTSEGIDRKLAVHYYGRWKFIHDLLPALNKAKEAGEEAKVLSVLGAGYGGSVKSDDFGLQKPGAYSVTSVSLAAPTYNDLMIQKFASLNPSLTFIHATPGAVRTSIFASSPSRLLRWMDVLTPVFSPLMTKPRDCGAYMWHGIYKTAATPGAWRIGASGQDLKNYRIFGDEAQREALWEHTKKFVDYGGGRLLAVSKMFGSSPLPSIRASNATAASQATVPPTAVFVGGTSGIGEGMAITFAENTKGNANIIIVGRNRLAAEKILAGLPLPQSSSNALVREFVECDVTSMKTVQQVAEEIPKKHNKINYLILSPGFMTTQGYTPTPEGIDRKLAVHYYGRWKFIYDLLPALHRAKEAGEEAKVLSVSGAGHGGPANPDDFGLQKPGAYSSGAAGLVTPTYTDLMMRKFAHLNPSLTFIQANPGAVRTAILASSPSRMLRYMNVLTPVLSPLLIDPRDCGAYLWHGIYKTATTPGAWRIGSNGQDLKDYRVFGDEVQRDQLWEHTTKVVSDAVSSQ</sequence>
<organism evidence="2 3">
    <name type="scientific">Panaeolus cyanescens</name>
    <dbReference type="NCBI Taxonomy" id="181874"/>
    <lineage>
        <taxon>Eukaryota</taxon>
        <taxon>Fungi</taxon>
        <taxon>Dikarya</taxon>
        <taxon>Basidiomycota</taxon>
        <taxon>Agaricomycotina</taxon>
        <taxon>Agaricomycetes</taxon>
        <taxon>Agaricomycetidae</taxon>
        <taxon>Agaricales</taxon>
        <taxon>Agaricineae</taxon>
        <taxon>Galeropsidaceae</taxon>
        <taxon>Panaeolus</taxon>
    </lineage>
</organism>
<accession>A0A409YCY7</accession>
<keyword evidence="3" id="KW-1185">Reference proteome</keyword>
<dbReference type="InterPro" id="IPR052228">
    <property type="entry name" value="Sec_Metab_Biosynth_Oxidored"/>
</dbReference>
<dbReference type="PANTHER" id="PTHR47534">
    <property type="entry name" value="YALI0E05731P"/>
    <property type="match status" value="1"/>
</dbReference>